<dbReference type="EMBL" id="JARGDH010000003">
    <property type="protein sequence ID" value="KAL0272433.1"/>
    <property type="molecule type" value="Genomic_DNA"/>
</dbReference>
<dbReference type="AlphaFoldDB" id="A0AAW2HSU8"/>
<reference evidence="1" key="1">
    <citation type="journal article" date="2024" name="Gigascience">
        <title>Chromosome-level genome of the poultry shaft louse Menopon gallinae provides insight into the host-switching and adaptive evolution of parasitic lice.</title>
        <authorList>
            <person name="Xu Y."/>
            <person name="Ma L."/>
            <person name="Liu S."/>
            <person name="Liang Y."/>
            <person name="Liu Q."/>
            <person name="He Z."/>
            <person name="Tian L."/>
            <person name="Duan Y."/>
            <person name="Cai W."/>
            <person name="Li H."/>
            <person name="Song F."/>
        </authorList>
    </citation>
    <scope>NUCLEOTIDE SEQUENCE</scope>
    <source>
        <strain evidence="1">Cailab_2023a</strain>
    </source>
</reference>
<evidence type="ECO:0008006" key="2">
    <source>
        <dbReference type="Google" id="ProtNLM"/>
    </source>
</evidence>
<dbReference type="Pfam" id="PF12044">
    <property type="entry name" value="Metallopep"/>
    <property type="match status" value="1"/>
</dbReference>
<comment type="caution">
    <text evidence="1">The sequence shown here is derived from an EMBL/GenBank/DDBJ whole genome shotgun (WGS) entry which is preliminary data.</text>
</comment>
<protein>
    <recommendedName>
        <fullName evidence="2">Zinc metalloproteinase</fullName>
    </recommendedName>
</protein>
<dbReference type="InterPro" id="IPR021917">
    <property type="entry name" value="Unchr_Zn-peptidase-like"/>
</dbReference>
<organism evidence="1">
    <name type="scientific">Menopon gallinae</name>
    <name type="common">poultry shaft louse</name>
    <dbReference type="NCBI Taxonomy" id="328185"/>
    <lineage>
        <taxon>Eukaryota</taxon>
        <taxon>Metazoa</taxon>
        <taxon>Ecdysozoa</taxon>
        <taxon>Arthropoda</taxon>
        <taxon>Hexapoda</taxon>
        <taxon>Insecta</taxon>
        <taxon>Pterygota</taxon>
        <taxon>Neoptera</taxon>
        <taxon>Paraneoptera</taxon>
        <taxon>Psocodea</taxon>
        <taxon>Troctomorpha</taxon>
        <taxon>Phthiraptera</taxon>
        <taxon>Amblycera</taxon>
        <taxon>Menoponidae</taxon>
        <taxon>Menopon</taxon>
    </lineage>
</organism>
<dbReference type="InterPro" id="IPR053002">
    <property type="entry name" value="Metalloproteinase_M10B"/>
</dbReference>
<accession>A0AAW2HSU8</accession>
<dbReference type="PANTHER" id="PTHR21054:SF2">
    <property type="entry name" value="MIP04191P"/>
    <property type="match status" value="1"/>
</dbReference>
<proteinExistence type="predicted"/>
<sequence>MENDRREQYRITLTNICENETFRYSLPIIKGFISAPLRKCPVAGAVFLKKLDPVEEVTVWPVVNGHFKCLADLSLGRNRFFLDYHTSRLCLNLEFQSKCTKYHVLPVYIICSGSDGRFQAPDDEDSSPESACRRISLGARLIQSLTAEKLREMGMTRRTFQLARDMDEGTDCVIFRSKLKAEEVYEMRPEEIWEHFGRELMSSPYGSDRRKFLAFLSCTRYQQGDKVPETHEEVIARVRGHVALGGGGLAVFGTGCLYTWPETIHQILPKFTDHTKVDKLRFMDDSCYRGTYGGCFSTTLGAVCHELGHAFDLGHCAKGIMGRGFDNVNLVFTTVDQPKDVNKNEVTRSEGKHATVSFTRDLSVTYTVSKKPLAHFQRVRRGSPQRRIAVEPNSVKTYNPKSWSDTDKKMFLGDDQTFWEKSCAFLLRYHKWFSNSDIDNQPSSIEFDSIGNIIRSSSGIRVVELRSSDGLVLESWEFTNACIPKLFRLPAQNVNIKDVKMIVAEDSSGNILKQTLSQ</sequence>
<dbReference type="PANTHER" id="PTHR21054">
    <property type="entry name" value="ZINC METALLOPROTEINASE-RELATED"/>
    <property type="match status" value="1"/>
</dbReference>
<evidence type="ECO:0000313" key="1">
    <source>
        <dbReference type="EMBL" id="KAL0272433.1"/>
    </source>
</evidence>
<gene>
    <name evidence="1" type="ORF">PYX00_005402</name>
</gene>
<name>A0AAW2HSU8_9NEOP</name>